<dbReference type="KEGG" id="aui:APT62_06685"/>
<comment type="subunit">
    <text evidence="1">Self-interacts. Interacts with FtsZ.</text>
</comment>
<feature type="compositionally biased region" description="Acidic residues" evidence="3">
    <location>
        <begin position="453"/>
        <end position="465"/>
    </location>
</feature>
<protein>
    <recommendedName>
        <fullName evidence="1 2">Cell division protein FtsA</fullName>
    </recommendedName>
</protein>
<evidence type="ECO:0000256" key="2">
    <source>
        <dbReference type="PIRNR" id="PIRNR003101"/>
    </source>
</evidence>
<keyword evidence="1 2" id="KW-0132">Cell division</keyword>
<dbReference type="Proteomes" id="UP001164714">
    <property type="component" value="Chromosome"/>
</dbReference>
<dbReference type="AlphaFoldDB" id="A0A0U4VYA5"/>
<dbReference type="PANTHER" id="PTHR32432">
    <property type="entry name" value="CELL DIVISION PROTEIN FTSA-RELATED"/>
    <property type="match status" value="1"/>
</dbReference>
<accession>A0A0U4VYA5</accession>
<dbReference type="HAMAP" id="MF_02033">
    <property type="entry name" value="FtsA"/>
    <property type="match status" value="1"/>
</dbReference>
<name>A0A0U4VYA5_9LACT</name>
<comment type="similarity">
    <text evidence="1 2">Belongs to the FtsA/MreB family.</text>
</comment>
<evidence type="ECO:0000313" key="4">
    <source>
        <dbReference type="EMBL" id="WAT25103.1"/>
    </source>
</evidence>
<organism evidence="4 5">
    <name type="scientific">Aerococcus urinaeequi</name>
    <dbReference type="NCBI Taxonomy" id="51665"/>
    <lineage>
        <taxon>Bacteria</taxon>
        <taxon>Bacillati</taxon>
        <taxon>Bacillota</taxon>
        <taxon>Bacilli</taxon>
        <taxon>Lactobacillales</taxon>
        <taxon>Aerococcaceae</taxon>
        <taxon>Aerococcus</taxon>
    </lineage>
</organism>
<feature type="region of interest" description="Disordered" evidence="3">
    <location>
        <begin position="392"/>
        <end position="467"/>
    </location>
</feature>
<dbReference type="GO" id="GO:0009898">
    <property type="term" value="C:cytoplasmic side of plasma membrane"/>
    <property type="evidence" value="ECO:0007669"/>
    <property type="project" value="UniProtKB-UniRule"/>
</dbReference>
<dbReference type="PIRSF" id="PIRSF003101">
    <property type="entry name" value="FtsA"/>
    <property type="match status" value="1"/>
</dbReference>
<reference evidence="4" key="1">
    <citation type="submission" date="2022-12" db="EMBL/GenBank/DDBJ databases">
        <title>Whole genome sequence analysis of a duck derived balloon bacteium Aerococcus urinaeequi henan2020.</title>
        <authorList>
            <person name="Zhang H."/>
            <person name="Qiao H.X."/>
            <person name="Bian C.Z."/>
            <person name="Shu J.C."/>
        </authorList>
    </citation>
    <scope>NUCLEOTIDE SEQUENCE</scope>
    <source>
        <strain evidence="4">2020-HN-1</strain>
    </source>
</reference>
<sequence>MVQPEIFASLDIGTTSIKVVVAEYVNQQINVIGVGHERSQGLSRGVIVDIDKTVESIKRAIKKAEQKANYTINDVIVAVPSNQVNIEPCYGMIAVSNDNREITDKDVKNVLAAAKVRSVPAEREIISVMPEEFIVDGFDNIKDPRGMIGVRLELYASLVTGPKTLVHNIRRCVAMAGLNIRDLVVQSYANAYAAMSKSEREFGTILVDMGGGQTSVSVFHDNQLKFATVDHEGGELVTKDISTILNTSIENAEQIKLEYGYALPKDTSDSEFFPVETIGKVNPERVSEHYLAEIIEARERQIFETLKKPLDKIEAFALPGGIIVTGGAASLPGVLDLAEEVFGHEVRYYIPEYVGLRNPVFTTAVGLIQYVAQLDDIHHLAQDNEQLVQVAPTTRTSQPTAAPKEPVASTKQTESVDNYKQVNDDNANDKPSVSPSNNEQTYYEEIPASQYDELNDETETGEEESPVDKIKNFFKDFFV</sequence>
<gene>
    <name evidence="1 4" type="primary">ftsA</name>
    <name evidence="4" type="ORF">OZ415_03170</name>
</gene>
<comment type="subcellular location">
    <subcellularLocation>
        <location evidence="1">Cell membrane</location>
        <topology evidence="1">Peripheral membrane protein</topology>
        <orientation evidence="1">Cytoplasmic side</orientation>
    </subcellularLocation>
    <text evidence="1">Localizes to the Z ring in an FtsZ-dependent manner. Targeted to the membrane through a conserved C-terminal amphipathic helix.</text>
</comment>
<keyword evidence="1 2" id="KW-0131">Cell cycle</keyword>
<evidence type="ECO:0000256" key="1">
    <source>
        <dbReference type="HAMAP-Rule" id="MF_02033"/>
    </source>
</evidence>
<keyword evidence="1" id="KW-0472">Membrane</keyword>
<dbReference type="EMBL" id="CP114063">
    <property type="protein sequence ID" value="WAT25103.1"/>
    <property type="molecule type" value="Genomic_DNA"/>
</dbReference>
<dbReference type="SMART" id="SM00842">
    <property type="entry name" value="FtsA"/>
    <property type="match status" value="1"/>
</dbReference>
<dbReference type="GO" id="GO:0032153">
    <property type="term" value="C:cell division site"/>
    <property type="evidence" value="ECO:0007669"/>
    <property type="project" value="UniProtKB-UniRule"/>
</dbReference>
<evidence type="ECO:0000256" key="3">
    <source>
        <dbReference type="SAM" id="MobiDB-lite"/>
    </source>
</evidence>
<dbReference type="NCBIfam" id="TIGR01174">
    <property type="entry name" value="ftsA"/>
    <property type="match status" value="1"/>
</dbReference>
<dbReference type="InterPro" id="IPR050696">
    <property type="entry name" value="FtsA/MreB"/>
</dbReference>
<dbReference type="InterPro" id="IPR003494">
    <property type="entry name" value="SHS2_FtsA"/>
</dbReference>
<dbReference type="RefSeq" id="WP_059349047.1">
    <property type="nucleotide sequence ID" value="NZ_CANSXX010000011.1"/>
</dbReference>
<dbReference type="CDD" id="cd24048">
    <property type="entry name" value="ASKHA_NBD_FtsA"/>
    <property type="match status" value="1"/>
</dbReference>
<dbReference type="OrthoDB" id="9768127at2"/>
<feature type="compositionally biased region" description="Polar residues" evidence="3">
    <location>
        <begin position="409"/>
        <end position="441"/>
    </location>
</feature>
<dbReference type="InterPro" id="IPR020823">
    <property type="entry name" value="Cell_div_FtsA"/>
</dbReference>
<comment type="function">
    <text evidence="1 2">Cell division protein that is involved in the assembly of the Z ring. May serve as a membrane anchor for the Z ring.</text>
</comment>
<proteinExistence type="inferred from homology"/>
<evidence type="ECO:0000313" key="5">
    <source>
        <dbReference type="Proteomes" id="UP001164714"/>
    </source>
</evidence>
<dbReference type="Gene3D" id="3.30.1490.110">
    <property type="match status" value="1"/>
</dbReference>
<dbReference type="SUPFAM" id="SSF53067">
    <property type="entry name" value="Actin-like ATPase domain"/>
    <property type="match status" value="2"/>
</dbReference>
<dbReference type="InterPro" id="IPR043129">
    <property type="entry name" value="ATPase_NBD"/>
</dbReference>
<dbReference type="Gene3D" id="3.30.420.40">
    <property type="match status" value="2"/>
</dbReference>
<keyword evidence="1" id="KW-1003">Cell membrane</keyword>
<dbReference type="PANTHER" id="PTHR32432:SF4">
    <property type="entry name" value="CELL DIVISION PROTEIN FTSA"/>
    <property type="match status" value="1"/>
</dbReference>
<dbReference type="FunFam" id="3.30.1490.110:FF:000003">
    <property type="entry name" value="Cell division protein FtsA"/>
    <property type="match status" value="1"/>
</dbReference>
<dbReference type="GO" id="GO:0043093">
    <property type="term" value="P:FtsZ-dependent cytokinesis"/>
    <property type="evidence" value="ECO:0007669"/>
    <property type="project" value="UniProtKB-UniRule"/>
</dbReference>
<dbReference type="Pfam" id="PF14450">
    <property type="entry name" value="FtsA"/>
    <property type="match status" value="1"/>
</dbReference>
<dbReference type="Pfam" id="PF02491">
    <property type="entry name" value="SHS2_FTSA"/>
    <property type="match status" value="1"/>
</dbReference>